<keyword evidence="3" id="KW-1185">Reference proteome</keyword>
<evidence type="ECO:0000256" key="1">
    <source>
        <dbReference type="SAM" id="MobiDB-lite"/>
    </source>
</evidence>
<dbReference type="EMBL" id="JBHSRD010000003">
    <property type="protein sequence ID" value="MFC6007366.1"/>
    <property type="molecule type" value="Genomic_DNA"/>
</dbReference>
<organism evidence="2 3">
    <name type="scientific">Angustibacter luteus</name>
    <dbReference type="NCBI Taxonomy" id="658456"/>
    <lineage>
        <taxon>Bacteria</taxon>
        <taxon>Bacillati</taxon>
        <taxon>Actinomycetota</taxon>
        <taxon>Actinomycetes</taxon>
        <taxon>Kineosporiales</taxon>
        <taxon>Kineosporiaceae</taxon>
    </lineage>
</organism>
<gene>
    <name evidence="2" type="ORF">ACFQDO_09520</name>
</gene>
<dbReference type="RefSeq" id="WP_345716168.1">
    <property type="nucleotide sequence ID" value="NZ_BAABFP010000004.1"/>
</dbReference>
<proteinExistence type="predicted"/>
<protein>
    <submittedName>
        <fullName evidence="2">Uncharacterized protein</fullName>
    </submittedName>
</protein>
<evidence type="ECO:0000313" key="3">
    <source>
        <dbReference type="Proteomes" id="UP001596189"/>
    </source>
</evidence>
<evidence type="ECO:0000313" key="2">
    <source>
        <dbReference type="EMBL" id="MFC6007366.1"/>
    </source>
</evidence>
<name>A0ABW1JE96_9ACTN</name>
<sequence>MTMSTQVWAGGLGRRERLVRDRVWSVATVAARPGAVQVERTEDGLRVGVGDEPGWGGRRTWVVLRRDGSVSVDAPSTPPALLVSSTAARTLPAVPGVPERIGMDPGERLLVLSSDALDVLPESVVSVLQSLPDRVTGKDPVDLLAELFEGLPSGSGVIVTRRPAPVPVAGSDQEEATWGSAQRS</sequence>
<reference evidence="3" key="1">
    <citation type="journal article" date="2019" name="Int. J. Syst. Evol. Microbiol.">
        <title>The Global Catalogue of Microorganisms (GCM) 10K type strain sequencing project: providing services to taxonomists for standard genome sequencing and annotation.</title>
        <authorList>
            <consortium name="The Broad Institute Genomics Platform"/>
            <consortium name="The Broad Institute Genome Sequencing Center for Infectious Disease"/>
            <person name="Wu L."/>
            <person name="Ma J."/>
        </authorList>
    </citation>
    <scope>NUCLEOTIDE SEQUENCE [LARGE SCALE GENOMIC DNA]</scope>
    <source>
        <strain evidence="3">KACC 14249</strain>
    </source>
</reference>
<comment type="caution">
    <text evidence="2">The sequence shown here is derived from an EMBL/GenBank/DDBJ whole genome shotgun (WGS) entry which is preliminary data.</text>
</comment>
<dbReference type="Proteomes" id="UP001596189">
    <property type="component" value="Unassembled WGS sequence"/>
</dbReference>
<accession>A0ABW1JE96</accession>
<feature type="region of interest" description="Disordered" evidence="1">
    <location>
        <begin position="163"/>
        <end position="184"/>
    </location>
</feature>